<keyword evidence="2" id="KW-1185">Reference proteome</keyword>
<accession>A0ABW6K196</accession>
<evidence type="ECO:0008006" key="3">
    <source>
        <dbReference type="Google" id="ProtNLM"/>
    </source>
</evidence>
<dbReference type="Proteomes" id="UP001601058">
    <property type="component" value="Unassembled WGS sequence"/>
</dbReference>
<sequence length="63" mass="7252">MCQLCNGTHVVHDEGDYCTIYHCCPNCGPIPDEQWLARIQAVYEWATARKVELDRLNLVKEVC</sequence>
<dbReference type="EMBL" id="JBIACJ010000009">
    <property type="protein sequence ID" value="MFE8697945.1"/>
    <property type="molecule type" value="Genomic_DNA"/>
</dbReference>
<gene>
    <name evidence="1" type="ORF">ACFYKT_16510</name>
</gene>
<comment type="caution">
    <text evidence="1">The sequence shown here is derived from an EMBL/GenBank/DDBJ whole genome shotgun (WGS) entry which is preliminary data.</text>
</comment>
<proteinExistence type="predicted"/>
<organism evidence="1 2">
    <name type="scientific">Cytobacillus mangrovibacter</name>
    <dbReference type="NCBI Taxonomy" id="3299024"/>
    <lineage>
        <taxon>Bacteria</taxon>
        <taxon>Bacillati</taxon>
        <taxon>Bacillota</taxon>
        <taxon>Bacilli</taxon>
        <taxon>Bacillales</taxon>
        <taxon>Bacillaceae</taxon>
        <taxon>Cytobacillus</taxon>
    </lineage>
</organism>
<name>A0ABW6K196_9BACI</name>
<evidence type="ECO:0000313" key="1">
    <source>
        <dbReference type="EMBL" id="MFE8697945.1"/>
    </source>
</evidence>
<dbReference type="RefSeq" id="WP_389221867.1">
    <property type="nucleotide sequence ID" value="NZ_JBIACJ010000009.1"/>
</dbReference>
<evidence type="ECO:0000313" key="2">
    <source>
        <dbReference type="Proteomes" id="UP001601058"/>
    </source>
</evidence>
<protein>
    <recommendedName>
        <fullName evidence="3">Inhibitor of sigma-G Gin</fullName>
    </recommendedName>
</protein>
<reference evidence="1 2" key="1">
    <citation type="submission" date="2024-08" db="EMBL/GenBank/DDBJ databases">
        <title>Two novel Cytobacillus novel species.</title>
        <authorList>
            <person name="Liu G."/>
        </authorList>
    </citation>
    <scope>NUCLEOTIDE SEQUENCE [LARGE SCALE GENOMIC DNA]</scope>
    <source>
        <strain evidence="1 2">FJAT-53684</strain>
    </source>
</reference>